<comment type="similarity">
    <text evidence="7 10">Belongs to the fluoride channel Fluc/FEX (TC 1.A.43) family.</text>
</comment>
<feature type="binding site" evidence="10">
    <location>
        <position position="76"/>
    </location>
    <ligand>
        <name>Na(+)</name>
        <dbReference type="ChEBI" id="CHEBI:29101"/>
        <note>structural</note>
    </ligand>
</feature>
<feature type="binding site" evidence="10">
    <location>
        <position position="73"/>
    </location>
    <ligand>
        <name>Na(+)</name>
        <dbReference type="ChEBI" id="CHEBI:29101"/>
        <note>structural</note>
    </ligand>
</feature>
<dbReference type="EMBL" id="PXVC01000019">
    <property type="protein sequence ID" value="PSI01802.1"/>
    <property type="molecule type" value="Genomic_DNA"/>
</dbReference>
<keyword evidence="5 10" id="KW-0472">Membrane</keyword>
<dbReference type="PANTHER" id="PTHR28259">
    <property type="entry name" value="FLUORIDE EXPORT PROTEIN 1-RELATED"/>
    <property type="match status" value="1"/>
</dbReference>
<dbReference type="GO" id="GO:0062054">
    <property type="term" value="F:fluoride channel activity"/>
    <property type="evidence" value="ECO:0007669"/>
    <property type="project" value="UniProtKB-UniRule"/>
</dbReference>
<feature type="transmembrane region" description="Helical" evidence="10">
    <location>
        <begin position="99"/>
        <end position="121"/>
    </location>
</feature>
<evidence type="ECO:0000256" key="1">
    <source>
        <dbReference type="ARBA" id="ARBA00004651"/>
    </source>
</evidence>
<dbReference type="AlphaFoldDB" id="A0A2P7EEX7"/>
<reference evidence="12" key="1">
    <citation type="submission" date="2018-03" db="EMBL/GenBank/DDBJ databases">
        <title>Ecological and genomic features of two cosmopolitan and abundant freshwater picocyanobacteria.</title>
        <authorList>
            <person name="Cabello-Yeves P.J."/>
            <person name="Picazo A."/>
            <person name="Camacho A."/>
            <person name="Callieri C."/>
            <person name="Rosselli R."/>
            <person name="Roda-Garcia J."/>
            <person name="Coutinho F.H."/>
            <person name="Rodriguez-Valera F."/>
        </authorList>
    </citation>
    <scope>NUCLEOTIDE SEQUENCE [LARGE SCALE GENOMIC DNA]</scope>
    <source>
        <strain evidence="12">Tous</strain>
    </source>
</reference>
<comment type="catalytic activity">
    <reaction evidence="8">
        <text>fluoride(in) = fluoride(out)</text>
        <dbReference type="Rhea" id="RHEA:76159"/>
        <dbReference type="ChEBI" id="CHEBI:17051"/>
    </reaction>
    <physiologicalReaction direction="left-to-right" evidence="8">
        <dbReference type="Rhea" id="RHEA:76160"/>
    </physiologicalReaction>
</comment>
<protein>
    <recommendedName>
        <fullName evidence="10">Fluoride-specific ion channel FluC</fullName>
    </recommendedName>
</protein>
<evidence type="ECO:0000256" key="6">
    <source>
        <dbReference type="ARBA" id="ARBA00023303"/>
    </source>
</evidence>
<comment type="function">
    <text evidence="9 10">Fluoride-specific ion channel. Important for reducing fluoride concentration in the cell, thus reducing its toxicity.</text>
</comment>
<evidence type="ECO:0000256" key="8">
    <source>
        <dbReference type="ARBA" id="ARBA00035585"/>
    </source>
</evidence>
<keyword evidence="10" id="KW-0406">Ion transport</keyword>
<evidence type="ECO:0000256" key="4">
    <source>
        <dbReference type="ARBA" id="ARBA00022989"/>
    </source>
</evidence>
<evidence type="ECO:0000256" key="2">
    <source>
        <dbReference type="ARBA" id="ARBA00022475"/>
    </source>
</evidence>
<keyword evidence="10" id="KW-0479">Metal-binding</keyword>
<dbReference type="GO" id="GO:0046872">
    <property type="term" value="F:metal ion binding"/>
    <property type="evidence" value="ECO:0007669"/>
    <property type="project" value="UniProtKB-KW"/>
</dbReference>
<sequence>MLKSILLVSLGAVPGAWLRFRLINHFEPIVPAKHWATLAVNIGASFCLGLLVALNQLCLSNQLMLLLATGFLGSLSTFSTFVVELLVLLHKQAPAEALLLALASVVSGLLALELGLAIGGLQ</sequence>
<gene>
    <name evidence="10" type="primary">fluC</name>
    <name evidence="10" type="synonym">crcB</name>
    <name evidence="11" type="ORF">C7K08_06165</name>
</gene>
<dbReference type="RefSeq" id="WP_106499774.1">
    <property type="nucleotide sequence ID" value="NZ_PXVC01000019.1"/>
</dbReference>
<keyword evidence="10" id="KW-0915">Sodium</keyword>
<comment type="caution">
    <text evidence="11">The sequence shown here is derived from an EMBL/GenBank/DDBJ whole genome shotgun (WGS) entry which is preliminary data.</text>
</comment>
<evidence type="ECO:0000256" key="5">
    <source>
        <dbReference type="ARBA" id="ARBA00023136"/>
    </source>
</evidence>
<comment type="subcellular location">
    <subcellularLocation>
        <location evidence="1 10">Cell membrane</location>
        <topology evidence="1 10">Multi-pass membrane protein</topology>
    </subcellularLocation>
</comment>
<dbReference type="GO" id="GO:0140114">
    <property type="term" value="P:cellular detoxification of fluoride"/>
    <property type="evidence" value="ECO:0007669"/>
    <property type="project" value="UniProtKB-UniRule"/>
</dbReference>
<evidence type="ECO:0000313" key="11">
    <source>
        <dbReference type="EMBL" id="PSI01802.1"/>
    </source>
</evidence>
<keyword evidence="4 10" id="KW-1133">Transmembrane helix</keyword>
<dbReference type="Proteomes" id="UP000240206">
    <property type="component" value="Unassembled WGS sequence"/>
</dbReference>
<dbReference type="GO" id="GO:0005886">
    <property type="term" value="C:plasma membrane"/>
    <property type="evidence" value="ECO:0007669"/>
    <property type="project" value="UniProtKB-SubCell"/>
</dbReference>
<keyword evidence="10" id="KW-0813">Transport</keyword>
<dbReference type="Pfam" id="PF02537">
    <property type="entry name" value="CRCB"/>
    <property type="match status" value="1"/>
</dbReference>
<evidence type="ECO:0000313" key="12">
    <source>
        <dbReference type="Proteomes" id="UP000240206"/>
    </source>
</evidence>
<keyword evidence="3 10" id="KW-0812">Transmembrane</keyword>
<evidence type="ECO:0000256" key="3">
    <source>
        <dbReference type="ARBA" id="ARBA00022692"/>
    </source>
</evidence>
<keyword evidence="6 10" id="KW-0407">Ion channel</keyword>
<keyword evidence="12" id="KW-1185">Reference proteome</keyword>
<keyword evidence="2 10" id="KW-1003">Cell membrane</keyword>
<accession>A0A2P7EEX7</accession>
<comment type="activity regulation">
    <text evidence="10">Na(+) is not transported, but it plays an essential structural role and its presence is essential for fluoride channel function.</text>
</comment>
<evidence type="ECO:0000256" key="7">
    <source>
        <dbReference type="ARBA" id="ARBA00035120"/>
    </source>
</evidence>
<dbReference type="PANTHER" id="PTHR28259:SF1">
    <property type="entry name" value="FLUORIDE EXPORT PROTEIN 1-RELATED"/>
    <property type="match status" value="1"/>
</dbReference>
<proteinExistence type="inferred from homology"/>
<organism evidence="11 12">
    <name type="scientific">Synechococcus lacustris str. Tous</name>
    <dbReference type="NCBI Taxonomy" id="1910958"/>
    <lineage>
        <taxon>Bacteria</taxon>
        <taxon>Bacillati</taxon>
        <taxon>Cyanobacteriota</taxon>
        <taxon>Cyanophyceae</taxon>
        <taxon>Synechococcales</taxon>
        <taxon>Synechococcaceae</taxon>
        <taxon>Synechococcus</taxon>
    </lineage>
</organism>
<feature type="transmembrane region" description="Helical" evidence="10">
    <location>
        <begin position="34"/>
        <end position="53"/>
    </location>
</feature>
<dbReference type="InterPro" id="IPR003691">
    <property type="entry name" value="FluC"/>
</dbReference>
<dbReference type="HAMAP" id="MF_00454">
    <property type="entry name" value="FluC"/>
    <property type="match status" value="1"/>
</dbReference>
<dbReference type="STRING" id="1910958.BTM30_08750"/>
<evidence type="ECO:0000256" key="10">
    <source>
        <dbReference type="HAMAP-Rule" id="MF_00454"/>
    </source>
</evidence>
<feature type="transmembrane region" description="Helical" evidence="10">
    <location>
        <begin position="65"/>
        <end position="87"/>
    </location>
</feature>
<evidence type="ECO:0000256" key="9">
    <source>
        <dbReference type="ARBA" id="ARBA00049940"/>
    </source>
</evidence>
<name>A0A2P7EEX7_9SYNE</name>